<protein>
    <submittedName>
        <fullName evidence="2">Uncharacterized protein</fullName>
    </submittedName>
</protein>
<evidence type="ECO:0000313" key="3">
    <source>
        <dbReference type="Proteomes" id="UP000308652"/>
    </source>
</evidence>
<dbReference type="Proteomes" id="UP000308652">
    <property type="component" value="Unassembled WGS sequence"/>
</dbReference>
<keyword evidence="3" id="KW-1185">Reference proteome</keyword>
<feature type="region of interest" description="Disordered" evidence="1">
    <location>
        <begin position="191"/>
        <end position="245"/>
    </location>
</feature>
<dbReference type="EMBL" id="ML213723">
    <property type="protein sequence ID" value="TFK31647.1"/>
    <property type="molecule type" value="Genomic_DNA"/>
</dbReference>
<gene>
    <name evidence="2" type="ORF">BDQ12DRAFT_693803</name>
</gene>
<dbReference type="AlphaFoldDB" id="A0A5C3LFJ4"/>
<feature type="compositionally biased region" description="Basic and acidic residues" evidence="1">
    <location>
        <begin position="192"/>
        <end position="202"/>
    </location>
</feature>
<feature type="compositionally biased region" description="Low complexity" evidence="1">
    <location>
        <begin position="203"/>
        <end position="233"/>
    </location>
</feature>
<organism evidence="2 3">
    <name type="scientific">Crucibulum laeve</name>
    <dbReference type="NCBI Taxonomy" id="68775"/>
    <lineage>
        <taxon>Eukaryota</taxon>
        <taxon>Fungi</taxon>
        <taxon>Dikarya</taxon>
        <taxon>Basidiomycota</taxon>
        <taxon>Agaricomycotina</taxon>
        <taxon>Agaricomycetes</taxon>
        <taxon>Agaricomycetidae</taxon>
        <taxon>Agaricales</taxon>
        <taxon>Agaricineae</taxon>
        <taxon>Nidulariaceae</taxon>
        <taxon>Crucibulum</taxon>
    </lineage>
</organism>
<evidence type="ECO:0000256" key="1">
    <source>
        <dbReference type="SAM" id="MobiDB-lite"/>
    </source>
</evidence>
<evidence type="ECO:0000313" key="2">
    <source>
        <dbReference type="EMBL" id="TFK31647.1"/>
    </source>
</evidence>
<reference evidence="2 3" key="1">
    <citation type="journal article" date="2019" name="Nat. Ecol. Evol.">
        <title>Megaphylogeny resolves global patterns of mushroom evolution.</title>
        <authorList>
            <person name="Varga T."/>
            <person name="Krizsan K."/>
            <person name="Foldi C."/>
            <person name="Dima B."/>
            <person name="Sanchez-Garcia M."/>
            <person name="Sanchez-Ramirez S."/>
            <person name="Szollosi G.J."/>
            <person name="Szarkandi J.G."/>
            <person name="Papp V."/>
            <person name="Albert L."/>
            <person name="Andreopoulos W."/>
            <person name="Angelini C."/>
            <person name="Antonin V."/>
            <person name="Barry K.W."/>
            <person name="Bougher N.L."/>
            <person name="Buchanan P."/>
            <person name="Buyck B."/>
            <person name="Bense V."/>
            <person name="Catcheside P."/>
            <person name="Chovatia M."/>
            <person name="Cooper J."/>
            <person name="Damon W."/>
            <person name="Desjardin D."/>
            <person name="Finy P."/>
            <person name="Geml J."/>
            <person name="Haridas S."/>
            <person name="Hughes K."/>
            <person name="Justo A."/>
            <person name="Karasinski D."/>
            <person name="Kautmanova I."/>
            <person name="Kiss B."/>
            <person name="Kocsube S."/>
            <person name="Kotiranta H."/>
            <person name="LaButti K.M."/>
            <person name="Lechner B.E."/>
            <person name="Liimatainen K."/>
            <person name="Lipzen A."/>
            <person name="Lukacs Z."/>
            <person name="Mihaltcheva S."/>
            <person name="Morgado L.N."/>
            <person name="Niskanen T."/>
            <person name="Noordeloos M.E."/>
            <person name="Ohm R.A."/>
            <person name="Ortiz-Santana B."/>
            <person name="Ovrebo C."/>
            <person name="Racz N."/>
            <person name="Riley R."/>
            <person name="Savchenko A."/>
            <person name="Shiryaev A."/>
            <person name="Soop K."/>
            <person name="Spirin V."/>
            <person name="Szebenyi C."/>
            <person name="Tomsovsky M."/>
            <person name="Tulloss R.E."/>
            <person name="Uehling J."/>
            <person name="Grigoriev I.V."/>
            <person name="Vagvolgyi C."/>
            <person name="Papp T."/>
            <person name="Martin F.M."/>
            <person name="Miettinen O."/>
            <person name="Hibbett D.S."/>
            <person name="Nagy L.G."/>
        </authorList>
    </citation>
    <scope>NUCLEOTIDE SEQUENCE [LARGE SCALE GENOMIC DNA]</scope>
    <source>
        <strain evidence="2 3">CBS 166.37</strain>
    </source>
</reference>
<dbReference type="OrthoDB" id="9450131at2759"/>
<name>A0A5C3LFJ4_9AGAR</name>
<proteinExistence type="predicted"/>
<accession>A0A5C3LFJ4</accession>
<sequence length="367" mass="40573">MPYHPSPSLPNTVASYHGREDDDETYFSHSLTLQAHKPYGDEKPEVGYGYSWMKQHSQETSSSSIYASSMNKPLPSLHPRMDDDAEFSHGLCPEDHSYHHHTGLPRRDDLQDAIGLDAIPQTTQIDTLPCAGVRIPHGKLKGLVAWCLVVKIVGNHSWQKIPRKENSAPNLGTAGFGEHYHIQKATSLSPGYEEKWQEDAKRSPSPSAHSFSSYDYDRASSSSSSHRPPQRHLSPPPIPTSSQLPSYHPSAITTNFILDTTHSTSLIPSSTLLQLGFKPATVISGRRVKLDVQGVCAEFTIGADGDAGRLGLDWMLEAGASFRLDREFGMPVLYTDMGVVGRDIPRTVKLDSTWQKVRKVLRLKASP</sequence>
<dbReference type="STRING" id="68775.A0A5C3LFJ4"/>